<dbReference type="AlphaFoldDB" id="A0A382KP21"/>
<dbReference type="EMBL" id="UINC01081294">
    <property type="protein sequence ID" value="SVC25002.1"/>
    <property type="molecule type" value="Genomic_DNA"/>
</dbReference>
<proteinExistence type="predicted"/>
<feature type="compositionally biased region" description="Basic and acidic residues" evidence="1">
    <location>
        <begin position="64"/>
        <end position="74"/>
    </location>
</feature>
<feature type="non-terminal residue" evidence="2">
    <location>
        <position position="1"/>
    </location>
</feature>
<gene>
    <name evidence="2" type="ORF">METZ01_LOCUS277856</name>
</gene>
<evidence type="ECO:0000256" key="1">
    <source>
        <dbReference type="SAM" id="MobiDB-lite"/>
    </source>
</evidence>
<protein>
    <submittedName>
        <fullName evidence="2">Uncharacterized protein</fullName>
    </submittedName>
</protein>
<sequence length="74" mass="8130">PGQMEPFPVDRKKALAARDILETPKEAADRCRSGGVIPGHYKPAEAEKVFKCRKSDAPNPPEGMNREVKASQNL</sequence>
<reference evidence="2" key="1">
    <citation type="submission" date="2018-05" db="EMBL/GenBank/DDBJ databases">
        <authorList>
            <person name="Lanie J.A."/>
            <person name="Ng W.-L."/>
            <person name="Kazmierczak K.M."/>
            <person name="Andrzejewski T.M."/>
            <person name="Davidsen T.M."/>
            <person name="Wayne K.J."/>
            <person name="Tettelin H."/>
            <person name="Glass J.I."/>
            <person name="Rusch D."/>
            <person name="Podicherti R."/>
            <person name="Tsui H.-C.T."/>
            <person name="Winkler M.E."/>
        </authorList>
    </citation>
    <scope>NUCLEOTIDE SEQUENCE</scope>
</reference>
<name>A0A382KP21_9ZZZZ</name>
<evidence type="ECO:0000313" key="2">
    <source>
        <dbReference type="EMBL" id="SVC25002.1"/>
    </source>
</evidence>
<accession>A0A382KP21</accession>
<feature type="region of interest" description="Disordered" evidence="1">
    <location>
        <begin position="53"/>
        <end position="74"/>
    </location>
</feature>
<organism evidence="2">
    <name type="scientific">marine metagenome</name>
    <dbReference type="NCBI Taxonomy" id="408172"/>
    <lineage>
        <taxon>unclassified sequences</taxon>
        <taxon>metagenomes</taxon>
        <taxon>ecological metagenomes</taxon>
    </lineage>
</organism>